<feature type="region of interest" description="Disordered" evidence="4">
    <location>
        <begin position="280"/>
        <end position="310"/>
    </location>
</feature>
<reference evidence="5 6" key="1">
    <citation type="journal article" date="2007" name="Science">
        <title>Sea anemone genome reveals ancestral eumetazoan gene repertoire and genomic organization.</title>
        <authorList>
            <person name="Putnam N.H."/>
            <person name="Srivastava M."/>
            <person name="Hellsten U."/>
            <person name="Dirks B."/>
            <person name="Chapman J."/>
            <person name="Salamov A."/>
            <person name="Terry A."/>
            <person name="Shapiro H."/>
            <person name="Lindquist E."/>
            <person name="Kapitonov V.V."/>
            <person name="Jurka J."/>
            <person name="Genikhovich G."/>
            <person name="Grigoriev I.V."/>
            <person name="Lucas S.M."/>
            <person name="Steele R.E."/>
            <person name="Finnerty J.R."/>
            <person name="Technau U."/>
            <person name="Martindale M.Q."/>
            <person name="Rokhsar D.S."/>
        </authorList>
    </citation>
    <scope>NUCLEOTIDE SEQUENCE [LARGE SCALE GENOMIC DNA]</scope>
    <source>
        <strain evidence="6">CH2 X CH6</strain>
    </source>
</reference>
<dbReference type="InterPro" id="IPR036770">
    <property type="entry name" value="Ankyrin_rpt-contain_sf"/>
</dbReference>
<feature type="compositionally biased region" description="Basic and acidic residues" evidence="4">
    <location>
        <begin position="299"/>
        <end position="310"/>
    </location>
</feature>
<dbReference type="PhylomeDB" id="A7SRL7"/>
<name>A7SRL7_NEMVE</name>
<evidence type="ECO:0000256" key="4">
    <source>
        <dbReference type="SAM" id="MobiDB-lite"/>
    </source>
</evidence>
<sequence>MSSLAKALEERRFRQAKLLVQLGDDLNSRSKETGRSPLVQASLIEDEDLSYKVCHWLLQEGADIAVRDDHGMNAFMHVCRQGRTRIAALFLKHRDFDLNTQDFEGNTALSYAVIAGDISTTSAIVAELRKRRIRGADKQNKNGETPLIIAAKLGHKGCADILLNDGEASPHARDMEMRLTAQEWVQFMNSKTNFDRKPSVTSRREAWWNTEHEVSEEKEITSGEVGKASELGLSTTAGKKTEDNLAQAQTMKGRTRGNIRGEEDRKISCEMFTRSCSVTEKPNRETRNDRKKFRQSYSAKEHSRCTTKDAPQRVIKSATFSCTKPGLSMIQSSNALNTSLQPITDEKNTTNASLVHSGENGIHRSKNGMEVRYHSTDINRAMSAPQRAYMQHVQRFRREKSVQPETEPKFLTHGYKKRNDSFTRKQLPKLLKALGEQNTSSYRPKASPPEPNTHWRGKRKPRSADPYRPSNSRRLSKVNLALFALRRFSGIYAKTDFSSLTNSQGSQTNGGALSLSGSLRSRRQSVAVMRGERPLDMASKWRKGSIIMATTIRPEVESLRRSMGKSIELGLTKRSSGVSLASSADSASTAPGPDICSFPVTS</sequence>
<feature type="repeat" description="ANK" evidence="3">
    <location>
        <begin position="142"/>
        <end position="166"/>
    </location>
</feature>
<evidence type="ECO:0000256" key="1">
    <source>
        <dbReference type="ARBA" id="ARBA00022737"/>
    </source>
</evidence>
<dbReference type="PANTHER" id="PTHR24198">
    <property type="entry name" value="ANKYRIN REPEAT AND PROTEIN KINASE DOMAIN-CONTAINING PROTEIN"/>
    <property type="match status" value="1"/>
</dbReference>
<organism evidence="5 6">
    <name type="scientific">Nematostella vectensis</name>
    <name type="common">Starlet sea anemone</name>
    <dbReference type="NCBI Taxonomy" id="45351"/>
    <lineage>
        <taxon>Eukaryota</taxon>
        <taxon>Metazoa</taxon>
        <taxon>Cnidaria</taxon>
        <taxon>Anthozoa</taxon>
        <taxon>Hexacorallia</taxon>
        <taxon>Actiniaria</taxon>
        <taxon>Edwardsiidae</taxon>
        <taxon>Nematostella</taxon>
    </lineage>
</organism>
<dbReference type="EMBL" id="DS469764">
    <property type="protein sequence ID" value="EDO33642.1"/>
    <property type="molecule type" value="Genomic_DNA"/>
</dbReference>
<keyword evidence="2 3" id="KW-0040">ANK repeat</keyword>
<dbReference type="KEGG" id="nve:5504872"/>
<feature type="region of interest" description="Disordered" evidence="4">
    <location>
        <begin position="396"/>
        <end position="472"/>
    </location>
</feature>
<keyword evidence="1" id="KW-0677">Repeat</keyword>
<dbReference type="AlphaFoldDB" id="A7SRL7"/>
<dbReference type="Pfam" id="PF00023">
    <property type="entry name" value="Ank"/>
    <property type="match status" value="1"/>
</dbReference>
<dbReference type="OrthoDB" id="5406014at2759"/>
<dbReference type="Pfam" id="PF12796">
    <property type="entry name" value="Ank_2"/>
    <property type="match status" value="1"/>
</dbReference>
<dbReference type="PANTHER" id="PTHR24198:SF165">
    <property type="entry name" value="ANKYRIN REPEAT-CONTAINING PROTEIN-RELATED"/>
    <property type="match status" value="1"/>
</dbReference>
<evidence type="ECO:0000256" key="2">
    <source>
        <dbReference type="ARBA" id="ARBA00023043"/>
    </source>
</evidence>
<dbReference type="eggNOG" id="KOG4177">
    <property type="taxonomic scope" value="Eukaryota"/>
</dbReference>
<proteinExistence type="predicted"/>
<dbReference type="HOGENOM" id="CLU_453659_0_0_1"/>
<keyword evidence="6" id="KW-1185">Reference proteome</keyword>
<feature type="compositionally biased region" description="Low complexity" evidence="4">
    <location>
        <begin position="575"/>
        <end position="590"/>
    </location>
</feature>
<evidence type="ECO:0000256" key="3">
    <source>
        <dbReference type="PROSITE-ProRule" id="PRU00023"/>
    </source>
</evidence>
<feature type="region of interest" description="Disordered" evidence="4">
    <location>
        <begin position="575"/>
        <end position="602"/>
    </location>
</feature>
<gene>
    <name evidence="5" type="ORF">NEMVEDRAFT_v1g216358</name>
</gene>
<dbReference type="InParanoid" id="A7SRL7"/>
<accession>A7SRL7</accession>
<protein>
    <submittedName>
        <fullName evidence="5">Uncharacterized protein</fullName>
    </submittedName>
</protein>
<dbReference type="InterPro" id="IPR002110">
    <property type="entry name" value="Ankyrin_rpt"/>
</dbReference>
<evidence type="ECO:0000313" key="5">
    <source>
        <dbReference type="EMBL" id="EDO33642.1"/>
    </source>
</evidence>
<feature type="repeat" description="ANK" evidence="3">
    <location>
        <begin position="33"/>
        <end position="69"/>
    </location>
</feature>
<dbReference type="STRING" id="45351.A7SRL7"/>
<dbReference type="Gene3D" id="1.25.40.20">
    <property type="entry name" value="Ankyrin repeat-containing domain"/>
    <property type="match status" value="1"/>
</dbReference>
<evidence type="ECO:0000313" key="6">
    <source>
        <dbReference type="Proteomes" id="UP000001593"/>
    </source>
</evidence>
<dbReference type="Proteomes" id="UP000001593">
    <property type="component" value="Unassembled WGS sequence"/>
</dbReference>
<dbReference type="PROSITE" id="PS50297">
    <property type="entry name" value="ANK_REP_REGION"/>
    <property type="match status" value="1"/>
</dbReference>
<dbReference type="PROSITE" id="PS50088">
    <property type="entry name" value="ANK_REPEAT"/>
    <property type="match status" value="2"/>
</dbReference>
<dbReference type="SUPFAM" id="SSF48403">
    <property type="entry name" value="Ankyrin repeat"/>
    <property type="match status" value="1"/>
</dbReference>
<dbReference type="OMA" id="NAKEWER"/>
<feature type="compositionally biased region" description="Basic and acidic residues" evidence="4">
    <location>
        <begin position="399"/>
        <end position="410"/>
    </location>
</feature>
<dbReference type="SMART" id="SM00248">
    <property type="entry name" value="ANK"/>
    <property type="match status" value="4"/>
</dbReference>